<evidence type="ECO:0000256" key="2">
    <source>
        <dbReference type="SAM" id="MobiDB-lite"/>
    </source>
</evidence>
<dbReference type="EMBL" id="MTYJ01000208">
    <property type="protein sequence ID" value="OWA50920.1"/>
    <property type="molecule type" value="Genomic_DNA"/>
</dbReference>
<organism evidence="3 4">
    <name type="scientific">Hypsibius exemplaris</name>
    <name type="common">Freshwater tardigrade</name>
    <dbReference type="NCBI Taxonomy" id="2072580"/>
    <lineage>
        <taxon>Eukaryota</taxon>
        <taxon>Metazoa</taxon>
        <taxon>Ecdysozoa</taxon>
        <taxon>Tardigrada</taxon>
        <taxon>Eutardigrada</taxon>
        <taxon>Parachela</taxon>
        <taxon>Hypsibioidea</taxon>
        <taxon>Hypsibiidae</taxon>
        <taxon>Hypsibius</taxon>
    </lineage>
</organism>
<keyword evidence="1" id="KW-0560">Oxidoreductase</keyword>
<feature type="region of interest" description="Disordered" evidence="2">
    <location>
        <begin position="431"/>
        <end position="460"/>
    </location>
</feature>
<accession>A0A9X6NBI5</accession>
<dbReference type="PROSITE" id="PS00061">
    <property type="entry name" value="ADH_SHORT"/>
    <property type="match status" value="1"/>
</dbReference>
<dbReference type="SUPFAM" id="SSF51735">
    <property type="entry name" value="NAD(P)-binding Rossmann-fold domains"/>
    <property type="match status" value="1"/>
</dbReference>
<feature type="compositionally biased region" description="Basic and acidic residues" evidence="2">
    <location>
        <begin position="431"/>
        <end position="440"/>
    </location>
</feature>
<dbReference type="InterPro" id="IPR020904">
    <property type="entry name" value="Sc_DH/Rdtase_CS"/>
</dbReference>
<name>A0A9X6NBI5_HYPEX</name>
<evidence type="ECO:0000256" key="1">
    <source>
        <dbReference type="ARBA" id="ARBA00023002"/>
    </source>
</evidence>
<dbReference type="Proteomes" id="UP000192578">
    <property type="component" value="Unassembled WGS sequence"/>
</dbReference>
<dbReference type="AlphaFoldDB" id="A0A9X6NBI5"/>
<sequence length="460" mass="50621">MGSLVEELVDSAVRGVSSVASCGTIMRQSASLLPAWSTTVWAKTALGLGSVVAVYAGLGFLQPLSGVVDFAVGEAGKVVLAIVISFAVTAYLNYYCHKGWDVGRVDCTGKAVFVTGCDSGFGFETALRLYCSGFHVFAGCLEPGINGALTLSKVDGGRRLIPVPLDVTDQDQIDAAYNVVADVCQENQLELWSLINNAGVAAFSELEICSLQVYQRVLDVNTLGTVRMTKKFLPLLRRSQGRVVIVSSLAGCLAYPGLTAYCMSKHAVAVFAECLRAEVRRWNISVAVIACTGYRTHMLNPAKLMQEIEQEWNTTPEEIRQVYGEDYFRNFMTSYVRRLTSVNANIGEAVDTIVAACESLRPRERYFTCFKGELRCLARFLPAPWQDVYMGLFESFEPIFAWMRPAKNPVVSEQLNNLLRNLHGRRESSVDDVCDRERRRTPAGSSITSRISDGELFQKG</sequence>
<dbReference type="InterPro" id="IPR002347">
    <property type="entry name" value="SDR_fam"/>
</dbReference>
<keyword evidence="4" id="KW-1185">Reference proteome</keyword>
<dbReference type="PRINTS" id="PR00081">
    <property type="entry name" value="GDHRDH"/>
</dbReference>
<dbReference type="PANTHER" id="PTHR43313:SF36">
    <property type="entry name" value="D-BETA-HYDROXYBUTYRATE DEHYDROGENASE, MITOCHONDRIAL"/>
    <property type="match status" value="1"/>
</dbReference>
<comment type="caution">
    <text evidence="3">The sequence shown here is derived from an EMBL/GenBank/DDBJ whole genome shotgun (WGS) entry which is preliminary data.</text>
</comment>
<proteinExistence type="predicted"/>
<dbReference type="Gene3D" id="3.40.50.720">
    <property type="entry name" value="NAD(P)-binding Rossmann-like Domain"/>
    <property type="match status" value="1"/>
</dbReference>
<dbReference type="GO" id="GO:0008202">
    <property type="term" value="P:steroid metabolic process"/>
    <property type="evidence" value="ECO:0007669"/>
    <property type="project" value="TreeGrafter"/>
</dbReference>
<dbReference type="Pfam" id="PF00106">
    <property type="entry name" value="adh_short"/>
    <property type="match status" value="1"/>
</dbReference>
<dbReference type="GO" id="GO:0016491">
    <property type="term" value="F:oxidoreductase activity"/>
    <property type="evidence" value="ECO:0007669"/>
    <property type="project" value="UniProtKB-KW"/>
</dbReference>
<reference evidence="4" key="1">
    <citation type="submission" date="2017-01" db="EMBL/GenBank/DDBJ databases">
        <title>Comparative genomics of anhydrobiosis in the tardigrade Hypsibius dujardini.</title>
        <authorList>
            <person name="Yoshida Y."/>
            <person name="Koutsovoulos G."/>
            <person name="Laetsch D."/>
            <person name="Stevens L."/>
            <person name="Kumar S."/>
            <person name="Horikawa D."/>
            <person name="Ishino K."/>
            <person name="Komine S."/>
            <person name="Tomita M."/>
            <person name="Blaxter M."/>
            <person name="Arakawa K."/>
        </authorList>
    </citation>
    <scope>NUCLEOTIDE SEQUENCE [LARGE SCALE GENOMIC DNA]</scope>
    <source>
        <strain evidence="4">Z151</strain>
    </source>
</reference>
<evidence type="ECO:0000313" key="3">
    <source>
        <dbReference type="EMBL" id="OWA50920.1"/>
    </source>
</evidence>
<protein>
    <submittedName>
        <fullName evidence="3">D-beta-hydroxybutyrate dehydrogenase, mitochondrial</fullName>
    </submittedName>
</protein>
<dbReference type="OrthoDB" id="2102561at2759"/>
<dbReference type="InterPro" id="IPR036291">
    <property type="entry name" value="NAD(P)-bd_dom_sf"/>
</dbReference>
<evidence type="ECO:0000313" key="4">
    <source>
        <dbReference type="Proteomes" id="UP000192578"/>
    </source>
</evidence>
<dbReference type="PANTHER" id="PTHR43313">
    <property type="entry name" value="SHORT-CHAIN DEHYDROGENASE/REDUCTASE FAMILY 9C"/>
    <property type="match status" value="1"/>
</dbReference>
<gene>
    <name evidence="3" type="ORF">BV898_15421</name>
</gene>